<dbReference type="GO" id="GO:0004867">
    <property type="term" value="F:serine-type endopeptidase inhibitor activity"/>
    <property type="evidence" value="ECO:0007669"/>
    <property type="project" value="UniProtKB-KW"/>
</dbReference>
<dbReference type="RefSeq" id="WP_289386406.1">
    <property type="nucleotide sequence ID" value="NZ_JAUCBM010000002.1"/>
</dbReference>
<feature type="domain" description="Kazal-like" evidence="3">
    <location>
        <begin position="34"/>
        <end position="86"/>
    </location>
</feature>
<keyword evidence="5" id="KW-1185">Reference proteome</keyword>
<comment type="caution">
    <text evidence="4">The sequence shown here is derived from an EMBL/GenBank/DDBJ whole genome shotgun (WGS) entry which is preliminary data.</text>
</comment>
<organism evidence="4 5">
    <name type="scientific">Pseudochrobactrum kiredjianiae</name>
    <dbReference type="NCBI Taxonomy" id="386305"/>
    <lineage>
        <taxon>Bacteria</taxon>
        <taxon>Pseudomonadati</taxon>
        <taxon>Pseudomonadota</taxon>
        <taxon>Alphaproteobacteria</taxon>
        <taxon>Hyphomicrobiales</taxon>
        <taxon>Brucellaceae</taxon>
        <taxon>Pseudochrobactrum</taxon>
    </lineage>
</organism>
<sequence>MKFSGLAQLKRLSAPFAALMVLSACSVTVDEGRPHRPPVRPDRPQMCTMEYMPVCGVRNGNSRTFGNSCQARAEGYRIVNSGECRASQPRPPQWGHRPERPSGNWGQNRPQTACTREYAPVCATSRGRSQTFPNACVARNAGFNNMRNGACR</sequence>
<feature type="signal peptide" evidence="2">
    <location>
        <begin position="1"/>
        <end position="26"/>
    </location>
</feature>
<dbReference type="PANTHER" id="PTHR21131:SF0">
    <property type="entry name" value="GEO10195P1-RELATED"/>
    <property type="match status" value="1"/>
</dbReference>
<feature type="chain" id="PRO_5046440235" evidence="2">
    <location>
        <begin position="27"/>
        <end position="152"/>
    </location>
</feature>
<dbReference type="PROSITE" id="PS51257">
    <property type="entry name" value="PROKAR_LIPOPROTEIN"/>
    <property type="match status" value="1"/>
</dbReference>
<accession>A0ABW3V3X3</accession>
<evidence type="ECO:0000313" key="5">
    <source>
        <dbReference type="Proteomes" id="UP001597263"/>
    </source>
</evidence>
<proteinExistence type="predicted"/>
<gene>
    <name evidence="4" type="ORF">ACFQ35_11195</name>
</gene>
<dbReference type="Gene3D" id="3.30.60.30">
    <property type="match status" value="2"/>
</dbReference>
<keyword evidence="2" id="KW-0732">Signal</keyword>
<dbReference type="Pfam" id="PF07648">
    <property type="entry name" value="Kazal_2"/>
    <property type="match status" value="2"/>
</dbReference>
<evidence type="ECO:0000259" key="3">
    <source>
        <dbReference type="PROSITE" id="PS51465"/>
    </source>
</evidence>
<dbReference type="Proteomes" id="UP001597263">
    <property type="component" value="Unassembled WGS sequence"/>
</dbReference>
<dbReference type="SUPFAM" id="SSF100895">
    <property type="entry name" value="Kazal-type serine protease inhibitors"/>
    <property type="match status" value="2"/>
</dbReference>
<dbReference type="EMBL" id="JBHTMA010000037">
    <property type="protein sequence ID" value="MFD1227703.1"/>
    <property type="molecule type" value="Genomic_DNA"/>
</dbReference>
<evidence type="ECO:0000256" key="1">
    <source>
        <dbReference type="SAM" id="MobiDB-lite"/>
    </source>
</evidence>
<keyword evidence="4" id="KW-0722">Serine protease inhibitor</keyword>
<protein>
    <submittedName>
        <fullName evidence="4">Kazal-type serine protease inhibitor domain-containing protein</fullName>
    </submittedName>
</protein>
<dbReference type="InterPro" id="IPR053265">
    <property type="entry name" value="Serpin"/>
</dbReference>
<feature type="region of interest" description="Disordered" evidence="1">
    <location>
        <begin position="84"/>
        <end position="110"/>
    </location>
</feature>
<dbReference type="PROSITE" id="PS51465">
    <property type="entry name" value="KAZAL_2"/>
    <property type="match status" value="2"/>
</dbReference>
<dbReference type="InterPro" id="IPR036058">
    <property type="entry name" value="Kazal_dom_sf"/>
</dbReference>
<dbReference type="InterPro" id="IPR002350">
    <property type="entry name" value="Kazal_dom"/>
</dbReference>
<keyword evidence="4" id="KW-0646">Protease inhibitor</keyword>
<feature type="domain" description="Kazal-like" evidence="3">
    <location>
        <begin position="108"/>
        <end position="152"/>
    </location>
</feature>
<evidence type="ECO:0000256" key="2">
    <source>
        <dbReference type="SAM" id="SignalP"/>
    </source>
</evidence>
<dbReference type="CDD" id="cd00104">
    <property type="entry name" value="KAZAL_FS"/>
    <property type="match status" value="1"/>
</dbReference>
<dbReference type="PANTHER" id="PTHR21131">
    <property type="entry name" value="SERINE-TYPE ENDOPEPTIDASE INHIBITOR"/>
    <property type="match status" value="1"/>
</dbReference>
<reference evidence="5" key="1">
    <citation type="journal article" date="2019" name="Int. J. Syst. Evol. Microbiol.">
        <title>The Global Catalogue of Microorganisms (GCM) 10K type strain sequencing project: providing services to taxonomists for standard genome sequencing and annotation.</title>
        <authorList>
            <consortium name="The Broad Institute Genomics Platform"/>
            <consortium name="The Broad Institute Genome Sequencing Center for Infectious Disease"/>
            <person name="Wu L."/>
            <person name="Ma J."/>
        </authorList>
    </citation>
    <scope>NUCLEOTIDE SEQUENCE [LARGE SCALE GENOMIC DNA]</scope>
    <source>
        <strain evidence="5">CCUG 49584</strain>
    </source>
</reference>
<name>A0ABW3V3X3_9HYPH</name>
<evidence type="ECO:0000313" key="4">
    <source>
        <dbReference type="EMBL" id="MFD1227703.1"/>
    </source>
</evidence>